<dbReference type="RefSeq" id="XP_009270133.1">
    <property type="nucleotide sequence ID" value="XM_009271858.1"/>
</dbReference>
<sequence length="368" mass="40504">MADTVPPALDLARFQMNALRAYDAAAMAVLLWDILTTIHLEYRRIWKAPWSIVKVLYFITRYSAVISVTLITFGFHYQYLSDSQCETYAKIEPGIALITVISTEAILLIRVWALWGKKLYVLIPLLFCLLVEAAIMAAAAALYEPVQFPQGFGTLEMGCISTGTHPLTTAYWIVPLIFDAIVVLMTIAKLALNRAHSRSKIAKVFLRDGLLYFSIIFGINLINMIAANSTLAIALTAIMGCRLVLSLRALDDTTGAGSTSSKDRSNSRGPGPVVTIGGTNRRGNAAQPQTTTFGSYKMNEFSTDFVGTLADVNEEQLNDHGQNSYNTEDKDDEESLYRSEQPANGGNGSNPFDPVKIQVQHQTEHHVS</sequence>
<evidence type="ECO:0000256" key="2">
    <source>
        <dbReference type="SAM" id="Phobius"/>
    </source>
</evidence>
<dbReference type="GeneID" id="20375545"/>
<feature type="region of interest" description="Disordered" evidence="1">
    <location>
        <begin position="317"/>
        <end position="368"/>
    </location>
</feature>
<dbReference type="EMBL" id="KE007245">
    <property type="protein sequence ID" value="EOQ99078.1"/>
    <property type="molecule type" value="Genomic_DNA"/>
</dbReference>
<gene>
    <name evidence="4" type="ORF">J056_002593</name>
</gene>
<organism evidence="4 5">
    <name type="scientific">Wallemia ichthyophaga (strain EXF-994 / CBS 113033)</name>
    <dbReference type="NCBI Taxonomy" id="1299270"/>
    <lineage>
        <taxon>Eukaryota</taxon>
        <taxon>Fungi</taxon>
        <taxon>Dikarya</taxon>
        <taxon>Basidiomycota</taxon>
        <taxon>Wallemiomycotina</taxon>
        <taxon>Wallemiomycetes</taxon>
        <taxon>Wallemiales</taxon>
        <taxon>Wallemiaceae</taxon>
        <taxon>Wallemia</taxon>
    </lineage>
</organism>
<dbReference type="STRING" id="1299270.R9AA33"/>
<feature type="region of interest" description="Disordered" evidence="1">
    <location>
        <begin position="254"/>
        <end position="293"/>
    </location>
</feature>
<protein>
    <recommendedName>
        <fullName evidence="3">DUF6533 domain-containing protein</fullName>
    </recommendedName>
</protein>
<keyword evidence="5" id="KW-1185">Reference proteome</keyword>
<evidence type="ECO:0000313" key="4">
    <source>
        <dbReference type="EMBL" id="EOQ99078.1"/>
    </source>
</evidence>
<dbReference type="InterPro" id="IPR045340">
    <property type="entry name" value="DUF6533"/>
</dbReference>
<feature type="transmembrane region" description="Helical" evidence="2">
    <location>
        <begin position="20"/>
        <end position="40"/>
    </location>
</feature>
<evidence type="ECO:0000259" key="3">
    <source>
        <dbReference type="Pfam" id="PF20151"/>
    </source>
</evidence>
<accession>R9AA33</accession>
<dbReference type="AlphaFoldDB" id="R9AA33"/>
<dbReference type="OMA" id="ANARICD"/>
<evidence type="ECO:0000256" key="1">
    <source>
        <dbReference type="SAM" id="MobiDB-lite"/>
    </source>
</evidence>
<keyword evidence="2" id="KW-1133">Transmembrane helix</keyword>
<proteinExistence type="predicted"/>
<keyword evidence="2" id="KW-0812">Transmembrane</keyword>
<keyword evidence="2" id="KW-0472">Membrane</keyword>
<feature type="transmembrane region" description="Helical" evidence="2">
    <location>
        <begin position="170"/>
        <end position="192"/>
    </location>
</feature>
<dbReference type="KEGG" id="wic:J056_002593"/>
<feature type="transmembrane region" description="Helical" evidence="2">
    <location>
        <begin position="204"/>
        <end position="225"/>
    </location>
</feature>
<feature type="transmembrane region" description="Helical" evidence="2">
    <location>
        <begin position="52"/>
        <end position="75"/>
    </location>
</feature>
<dbReference type="HOGENOM" id="CLU_752736_0_0_1"/>
<feature type="transmembrane region" description="Helical" evidence="2">
    <location>
        <begin position="95"/>
        <end position="113"/>
    </location>
</feature>
<reference evidence="5" key="1">
    <citation type="journal article" date="2013" name="BMC Genomics">
        <title>Genome and transcriptome sequencing of the halophilic fungus Wallemia ichthyophaga: haloadaptations present and absent.</title>
        <authorList>
            <person name="Zajc J."/>
            <person name="Liu Y."/>
            <person name="Dai W."/>
            <person name="Yang Z."/>
            <person name="Hu J."/>
            <person name="Gostincar C."/>
            <person name="Gunde-Cimerman N."/>
        </authorList>
    </citation>
    <scope>NUCLEOTIDE SEQUENCE [LARGE SCALE GENOMIC DNA]</scope>
    <source>
        <strain evidence="5">EXF-994 / CBS 113033</strain>
    </source>
</reference>
<feature type="transmembrane region" description="Helical" evidence="2">
    <location>
        <begin position="120"/>
        <end position="143"/>
    </location>
</feature>
<feature type="compositionally biased region" description="Polar residues" evidence="1">
    <location>
        <begin position="277"/>
        <end position="293"/>
    </location>
</feature>
<feature type="domain" description="DUF6533" evidence="3">
    <location>
        <begin position="24"/>
        <end position="65"/>
    </location>
</feature>
<dbReference type="eggNOG" id="ENOG502S5XC">
    <property type="taxonomic scope" value="Eukaryota"/>
</dbReference>
<evidence type="ECO:0000313" key="5">
    <source>
        <dbReference type="Proteomes" id="UP000014064"/>
    </source>
</evidence>
<name>R9AA33_WALI9</name>
<dbReference type="Pfam" id="PF20151">
    <property type="entry name" value="DUF6533"/>
    <property type="match status" value="1"/>
</dbReference>
<dbReference type="Proteomes" id="UP000014064">
    <property type="component" value="Unassembled WGS sequence"/>
</dbReference>
<dbReference type="OrthoDB" id="3353364at2759"/>